<feature type="transmembrane region" description="Helical" evidence="9">
    <location>
        <begin position="37"/>
        <end position="57"/>
    </location>
</feature>
<feature type="domain" description="ABC transmembrane type-2" evidence="10">
    <location>
        <begin position="31"/>
        <end position="270"/>
    </location>
</feature>
<feature type="transmembrane region" description="Helical" evidence="9">
    <location>
        <begin position="111"/>
        <end position="138"/>
    </location>
</feature>
<evidence type="ECO:0000256" key="5">
    <source>
        <dbReference type="ARBA" id="ARBA00022519"/>
    </source>
</evidence>
<dbReference type="AlphaFoldDB" id="A0A934Q502"/>
<feature type="transmembrane region" description="Helical" evidence="9">
    <location>
        <begin position="247"/>
        <end position="267"/>
    </location>
</feature>
<dbReference type="PANTHER" id="PTHR30413:SF8">
    <property type="entry name" value="TRANSPORT PERMEASE PROTEIN"/>
    <property type="match status" value="1"/>
</dbReference>
<dbReference type="PROSITE" id="PS51012">
    <property type="entry name" value="ABC_TM2"/>
    <property type="match status" value="1"/>
</dbReference>
<sequence length="278" mass="31442">MQFFRELWSSRELLGNLVLRETRGQYKRTVLGRLWSLLNPLASMLIYTFIFSMVFRIQPEPGDPSGLNIFPVWLMCGLLPWGFFMGSLNATANSLVSNAGLITKVYFPRSVLPLAAVGTIGMNWLLEMLVLTIALLLVGANVLMWIPGTLLMMLLLAMFASGLGWILSIVNIHFRDTQYLLTILLQLWMYLTPIIYPVSLIRDMSDRVGGLLGTDVTVFDIYTLNPMYHFVTAFRQLLYDNRWPDTVHLVTCVGWTAAAVLVGVVVFNRSEKKIAEIL</sequence>
<comment type="subcellular location">
    <subcellularLocation>
        <location evidence="1">Cell inner membrane</location>
        <topology evidence="1">Multi-pass membrane protein</topology>
    </subcellularLocation>
    <subcellularLocation>
        <location evidence="9">Cell membrane</location>
        <topology evidence="9">Multi-pass membrane protein</topology>
    </subcellularLocation>
</comment>
<keyword evidence="5" id="KW-0997">Cell inner membrane</keyword>
<dbReference type="RefSeq" id="WP_200112963.1">
    <property type="nucleotide sequence ID" value="NZ_JAEHOH010000001.1"/>
</dbReference>
<dbReference type="InterPro" id="IPR047817">
    <property type="entry name" value="ABC2_TM_bact-type"/>
</dbReference>
<name>A0A934Q502_9MICO</name>
<evidence type="ECO:0000256" key="8">
    <source>
        <dbReference type="ARBA" id="ARBA00023136"/>
    </source>
</evidence>
<gene>
    <name evidence="11" type="ORF">JD276_01290</name>
</gene>
<evidence type="ECO:0000256" key="2">
    <source>
        <dbReference type="ARBA" id="ARBA00007783"/>
    </source>
</evidence>
<evidence type="ECO:0000256" key="9">
    <source>
        <dbReference type="RuleBase" id="RU361157"/>
    </source>
</evidence>
<evidence type="ECO:0000256" key="1">
    <source>
        <dbReference type="ARBA" id="ARBA00004429"/>
    </source>
</evidence>
<evidence type="ECO:0000256" key="4">
    <source>
        <dbReference type="ARBA" id="ARBA00022475"/>
    </source>
</evidence>
<keyword evidence="8 9" id="KW-0472">Membrane</keyword>
<feature type="transmembrane region" description="Helical" evidence="9">
    <location>
        <begin position="69"/>
        <end position="90"/>
    </location>
</feature>
<organism evidence="11 12">
    <name type="scientific">Leucobacter chromiisoli</name>
    <dbReference type="NCBI Taxonomy" id="2796471"/>
    <lineage>
        <taxon>Bacteria</taxon>
        <taxon>Bacillati</taxon>
        <taxon>Actinomycetota</taxon>
        <taxon>Actinomycetes</taxon>
        <taxon>Micrococcales</taxon>
        <taxon>Microbacteriaceae</taxon>
        <taxon>Leucobacter</taxon>
    </lineage>
</organism>
<keyword evidence="12" id="KW-1185">Reference proteome</keyword>
<keyword evidence="7 9" id="KW-1133">Transmembrane helix</keyword>
<protein>
    <recommendedName>
        <fullName evidence="9">Transport permease protein</fullName>
    </recommendedName>
</protein>
<evidence type="ECO:0000259" key="10">
    <source>
        <dbReference type="PROSITE" id="PS51012"/>
    </source>
</evidence>
<keyword evidence="4 9" id="KW-1003">Cell membrane</keyword>
<keyword evidence="6 9" id="KW-0812">Transmembrane</keyword>
<evidence type="ECO:0000313" key="11">
    <source>
        <dbReference type="EMBL" id="MBK0417671.1"/>
    </source>
</evidence>
<dbReference type="GO" id="GO:0140359">
    <property type="term" value="F:ABC-type transporter activity"/>
    <property type="evidence" value="ECO:0007669"/>
    <property type="project" value="InterPro"/>
</dbReference>
<dbReference type="Pfam" id="PF01061">
    <property type="entry name" value="ABC2_membrane"/>
    <property type="match status" value="1"/>
</dbReference>
<dbReference type="InterPro" id="IPR013525">
    <property type="entry name" value="ABC2_TM"/>
</dbReference>
<proteinExistence type="inferred from homology"/>
<accession>A0A934Q502</accession>
<comment type="caution">
    <text evidence="11">The sequence shown here is derived from an EMBL/GenBank/DDBJ whole genome shotgun (WGS) entry which is preliminary data.</text>
</comment>
<evidence type="ECO:0000313" key="12">
    <source>
        <dbReference type="Proteomes" id="UP000608530"/>
    </source>
</evidence>
<reference evidence="11" key="1">
    <citation type="submission" date="2020-12" db="EMBL/GenBank/DDBJ databases">
        <title>Leucobacter sp. CAS1, isolated from Chromium sludge.</title>
        <authorList>
            <person name="Xu Z."/>
        </authorList>
    </citation>
    <scope>NUCLEOTIDE SEQUENCE</scope>
    <source>
        <strain evidence="11">CSA1</strain>
    </source>
</reference>
<comment type="similarity">
    <text evidence="2 9">Belongs to the ABC-2 integral membrane protein family.</text>
</comment>
<dbReference type="EMBL" id="JAEHOH010000001">
    <property type="protein sequence ID" value="MBK0417671.1"/>
    <property type="molecule type" value="Genomic_DNA"/>
</dbReference>
<evidence type="ECO:0000256" key="3">
    <source>
        <dbReference type="ARBA" id="ARBA00022448"/>
    </source>
</evidence>
<dbReference type="GO" id="GO:0015920">
    <property type="term" value="P:lipopolysaccharide transport"/>
    <property type="evidence" value="ECO:0007669"/>
    <property type="project" value="TreeGrafter"/>
</dbReference>
<dbReference type="GO" id="GO:0005886">
    <property type="term" value="C:plasma membrane"/>
    <property type="evidence" value="ECO:0007669"/>
    <property type="project" value="UniProtKB-SubCell"/>
</dbReference>
<dbReference type="Proteomes" id="UP000608530">
    <property type="component" value="Unassembled WGS sequence"/>
</dbReference>
<feature type="transmembrane region" description="Helical" evidence="9">
    <location>
        <begin position="144"/>
        <end position="167"/>
    </location>
</feature>
<keyword evidence="3 9" id="KW-0813">Transport</keyword>
<feature type="transmembrane region" description="Helical" evidence="9">
    <location>
        <begin position="179"/>
        <end position="198"/>
    </location>
</feature>
<evidence type="ECO:0000256" key="6">
    <source>
        <dbReference type="ARBA" id="ARBA00022692"/>
    </source>
</evidence>
<evidence type="ECO:0000256" key="7">
    <source>
        <dbReference type="ARBA" id="ARBA00022989"/>
    </source>
</evidence>
<dbReference type="PANTHER" id="PTHR30413">
    <property type="entry name" value="INNER MEMBRANE TRANSPORT PERMEASE"/>
    <property type="match status" value="1"/>
</dbReference>